<organism evidence="1 2">
    <name type="scientific">Papaver atlanticum</name>
    <dbReference type="NCBI Taxonomy" id="357466"/>
    <lineage>
        <taxon>Eukaryota</taxon>
        <taxon>Viridiplantae</taxon>
        <taxon>Streptophyta</taxon>
        <taxon>Embryophyta</taxon>
        <taxon>Tracheophyta</taxon>
        <taxon>Spermatophyta</taxon>
        <taxon>Magnoliopsida</taxon>
        <taxon>Ranunculales</taxon>
        <taxon>Papaveraceae</taxon>
        <taxon>Papaveroideae</taxon>
        <taxon>Papaver</taxon>
    </lineage>
</organism>
<comment type="caution">
    <text evidence="1">The sequence shown here is derived from an EMBL/GenBank/DDBJ whole genome shotgun (WGS) entry which is preliminary data.</text>
</comment>
<proteinExistence type="predicted"/>
<accession>A0AAD4TFF0</accession>
<reference evidence="1" key="1">
    <citation type="submission" date="2022-04" db="EMBL/GenBank/DDBJ databases">
        <title>A functionally conserved STORR gene fusion in Papaver species that diverged 16.8 million years ago.</title>
        <authorList>
            <person name="Catania T."/>
        </authorList>
    </citation>
    <scope>NUCLEOTIDE SEQUENCE</scope>
    <source>
        <strain evidence="1">S-188037</strain>
    </source>
</reference>
<evidence type="ECO:0000313" key="2">
    <source>
        <dbReference type="Proteomes" id="UP001202328"/>
    </source>
</evidence>
<dbReference type="PANTHER" id="PTHR33491">
    <property type="entry name" value="OSJNBA0016N04.9 PROTEIN"/>
    <property type="match status" value="1"/>
</dbReference>
<keyword evidence="2" id="KW-1185">Reference proteome</keyword>
<protein>
    <submittedName>
        <fullName evidence="1">Uncharacterized protein</fullName>
    </submittedName>
</protein>
<feature type="non-terminal residue" evidence="1">
    <location>
        <position position="200"/>
    </location>
</feature>
<gene>
    <name evidence="1" type="ORF">MKW98_020283</name>
</gene>
<dbReference type="Proteomes" id="UP001202328">
    <property type="component" value="Unassembled WGS sequence"/>
</dbReference>
<evidence type="ECO:0000313" key="1">
    <source>
        <dbReference type="EMBL" id="KAI3953088.1"/>
    </source>
</evidence>
<dbReference type="AlphaFoldDB" id="A0AAD4TFF0"/>
<name>A0AAD4TFF0_9MAGN</name>
<dbReference type="EMBL" id="JAJJMB010002072">
    <property type="protein sequence ID" value="KAI3953088.1"/>
    <property type="molecule type" value="Genomic_DNA"/>
</dbReference>
<sequence length="200" mass="22476">MDTSNCYRDYRFKITCNNSNTPSLKVNHDQSNELARNWSTPSLNTTPFTVSYTLNQFIVLGCGVQGYINTYDDGKLITSCGGCGHCNTTIPKGLKEYTMETSKFGNVKRSITHPCIHVFLAENDFSGIDDLMFSRDDLVVPVIWDWAITDYISCEEAERNRSSYPCGTNSYCLQSDNGPGYRCKCSYGYEGNPYLLDGCQ</sequence>